<evidence type="ECO:0000259" key="6">
    <source>
        <dbReference type="PROSITE" id="PS51503"/>
    </source>
</evidence>
<gene>
    <name evidence="8" type="ORF">PPYR_11569</name>
</gene>
<evidence type="ECO:0000313" key="8">
    <source>
        <dbReference type="EMBL" id="KAB0794730.1"/>
    </source>
</evidence>
<dbReference type="PROSITE" id="PS51503">
    <property type="entry name" value="HIG1"/>
    <property type="match status" value="1"/>
</dbReference>
<evidence type="ECO:0000256" key="2">
    <source>
        <dbReference type="ARBA" id="ARBA00022692"/>
    </source>
</evidence>
<keyword evidence="2 5" id="KW-0812">Transmembrane</keyword>
<dbReference type="PANTHER" id="PTHR12297:SF18">
    <property type="entry name" value="HIG1 DOMAIN FAMILY MEMBER 2A"/>
    <property type="match status" value="1"/>
</dbReference>
<dbReference type="AlphaFoldDB" id="A0A1Y1JYK0"/>
<reference evidence="7" key="1">
    <citation type="journal article" date="2016" name="Sci. Rep.">
        <title>Molecular characterization of firefly nuptial gifts: a multi-omics approach sheds light on postcopulatory sexual selection.</title>
        <authorList>
            <person name="Al-Wathiqui N."/>
            <person name="Fallon T.R."/>
            <person name="South A."/>
            <person name="Weng J.K."/>
            <person name="Lewis S.M."/>
        </authorList>
    </citation>
    <scope>NUCLEOTIDE SEQUENCE</scope>
</reference>
<dbReference type="EMBL" id="VVIM01000008">
    <property type="protein sequence ID" value="KAB0794730.1"/>
    <property type="molecule type" value="Genomic_DNA"/>
</dbReference>
<evidence type="ECO:0000313" key="7">
    <source>
        <dbReference type="EMBL" id="JAV54213.1"/>
    </source>
</evidence>
<feature type="transmembrane region" description="Helical" evidence="5">
    <location>
        <begin position="74"/>
        <end position="96"/>
    </location>
</feature>
<accession>A0A1Y1JYK0</accession>
<protein>
    <recommendedName>
        <fullName evidence="6">HIG1 domain-containing protein</fullName>
    </recommendedName>
</protein>
<evidence type="ECO:0000256" key="5">
    <source>
        <dbReference type="SAM" id="Phobius"/>
    </source>
</evidence>
<dbReference type="InterPro" id="IPR050355">
    <property type="entry name" value="RCF1"/>
</dbReference>
<keyword evidence="9" id="KW-1185">Reference proteome</keyword>
<dbReference type="Gene3D" id="6.10.140.1320">
    <property type="match status" value="1"/>
</dbReference>
<dbReference type="GO" id="GO:0031966">
    <property type="term" value="C:mitochondrial membrane"/>
    <property type="evidence" value="ECO:0007669"/>
    <property type="project" value="UniProtKB-SubCell"/>
</dbReference>
<dbReference type="FunCoup" id="A0A1Y1JYK0">
    <property type="interactions" value="367"/>
</dbReference>
<evidence type="ECO:0000313" key="9">
    <source>
        <dbReference type="Proteomes" id="UP000327044"/>
    </source>
</evidence>
<dbReference type="InParanoid" id="A0A1Y1JYK0"/>
<dbReference type="Proteomes" id="UP000327044">
    <property type="component" value="Unassembled WGS sequence"/>
</dbReference>
<dbReference type="Pfam" id="PF04588">
    <property type="entry name" value="HIG_1_N"/>
    <property type="match status" value="1"/>
</dbReference>
<dbReference type="GO" id="GO:0097250">
    <property type="term" value="P:mitochondrial respirasome assembly"/>
    <property type="evidence" value="ECO:0007669"/>
    <property type="project" value="TreeGrafter"/>
</dbReference>
<comment type="subcellular location">
    <subcellularLocation>
        <location evidence="1">Mitochondrion membrane</location>
    </subcellularLocation>
</comment>
<sequence length="102" mass="11414">MVVKVESPPPELEWIKLSDDLDKMAQAETMQAKMKRKMKENPLVPIGCLATVAALCYGLWSFKQGRPQMSQKMMRMRIAAQGFTIVAFIVGLGLTARNATNR</sequence>
<evidence type="ECO:0000256" key="3">
    <source>
        <dbReference type="ARBA" id="ARBA00022989"/>
    </source>
</evidence>
<dbReference type="EMBL" id="GEZM01097425">
    <property type="protein sequence ID" value="JAV54213.1"/>
    <property type="molecule type" value="Transcribed_RNA"/>
</dbReference>
<keyword evidence="3 5" id="KW-1133">Transmembrane helix</keyword>
<reference evidence="8" key="3">
    <citation type="submission" date="2019-08" db="EMBL/GenBank/DDBJ databases">
        <authorList>
            <consortium name="Photinus pyralis genome working group"/>
            <person name="Fallon T.R."/>
            <person name="Sander Lower S.E."/>
            <person name="Weng J.-K."/>
        </authorList>
    </citation>
    <scope>NUCLEOTIDE SEQUENCE</scope>
    <source>
        <strain evidence="8">1611_PpyrPB1</strain>
        <tissue evidence="8">Whole body</tissue>
    </source>
</reference>
<organism evidence="7">
    <name type="scientific">Photinus pyralis</name>
    <name type="common">Common eastern firefly</name>
    <name type="synonym">Lampyris pyralis</name>
    <dbReference type="NCBI Taxonomy" id="7054"/>
    <lineage>
        <taxon>Eukaryota</taxon>
        <taxon>Metazoa</taxon>
        <taxon>Ecdysozoa</taxon>
        <taxon>Arthropoda</taxon>
        <taxon>Hexapoda</taxon>
        <taxon>Insecta</taxon>
        <taxon>Pterygota</taxon>
        <taxon>Neoptera</taxon>
        <taxon>Endopterygota</taxon>
        <taxon>Coleoptera</taxon>
        <taxon>Polyphaga</taxon>
        <taxon>Elateriformia</taxon>
        <taxon>Elateroidea</taxon>
        <taxon>Lampyridae</taxon>
        <taxon>Lampyrinae</taxon>
        <taxon>Photinus</taxon>
    </lineage>
</organism>
<evidence type="ECO:0000256" key="1">
    <source>
        <dbReference type="ARBA" id="ARBA00004325"/>
    </source>
</evidence>
<keyword evidence="4 5" id="KW-0472">Membrane</keyword>
<reference evidence="8 9" key="2">
    <citation type="journal article" date="2018" name="Elife">
        <title>Firefly genomes illuminate parallel origins of bioluminescence in beetles.</title>
        <authorList>
            <person name="Fallon T.R."/>
            <person name="Lower S.E."/>
            <person name="Chang C.H."/>
            <person name="Bessho-Uehara M."/>
            <person name="Martin G.J."/>
            <person name="Bewick A.J."/>
            <person name="Behringer M."/>
            <person name="Debat H.J."/>
            <person name="Wong I."/>
            <person name="Day J.C."/>
            <person name="Suvorov A."/>
            <person name="Silva C.J."/>
            <person name="Stanger-Hall K.F."/>
            <person name="Hall D.W."/>
            <person name="Schmitz R.J."/>
            <person name="Nelson D.R."/>
            <person name="Lewis S.M."/>
            <person name="Shigenobu S."/>
            <person name="Bybee S.M."/>
            <person name="Larracuente A.M."/>
            <person name="Oba Y."/>
            <person name="Weng J.K."/>
        </authorList>
    </citation>
    <scope>NUCLEOTIDE SEQUENCE [LARGE SCALE GENOMIC DNA]</scope>
    <source>
        <strain evidence="8">1611_PpyrPB1</strain>
        <tissue evidence="8">Whole body</tissue>
    </source>
</reference>
<feature type="domain" description="HIG1" evidence="6">
    <location>
        <begin position="15"/>
        <end position="102"/>
    </location>
</feature>
<name>A0A1Y1JYK0_PHOPY</name>
<evidence type="ECO:0000256" key="4">
    <source>
        <dbReference type="ARBA" id="ARBA00023136"/>
    </source>
</evidence>
<proteinExistence type="predicted"/>
<dbReference type="PANTHER" id="PTHR12297">
    <property type="entry name" value="HYPOXIA-INDUCBILE GENE 1 HIG1 -RELATED"/>
    <property type="match status" value="1"/>
</dbReference>
<dbReference type="InterPro" id="IPR007667">
    <property type="entry name" value="Hypoxia_induced_domain"/>
</dbReference>
<feature type="transmembrane region" description="Helical" evidence="5">
    <location>
        <begin position="43"/>
        <end position="62"/>
    </location>
</feature>
<dbReference type="OrthoDB" id="6604018at2759"/>